<dbReference type="GO" id="GO:0015421">
    <property type="term" value="F:ABC-type oligopeptide transporter activity"/>
    <property type="evidence" value="ECO:0007669"/>
    <property type="project" value="TreeGrafter"/>
</dbReference>
<keyword evidence="4 7" id="KW-0067">ATP-binding</keyword>
<dbReference type="SUPFAM" id="SSF52540">
    <property type="entry name" value="P-loop containing nucleoside triphosphate hydrolases"/>
    <property type="match status" value="1"/>
</dbReference>
<protein>
    <submittedName>
        <fullName evidence="7">Lipid A export ATP-binding/permease protein MsbA</fullName>
    </submittedName>
</protein>
<accession>A0A1S8LIJ0</accession>
<evidence type="ECO:0000256" key="2">
    <source>
        <dbReference type="ARBA" id="ARBA00022692"/>
    </source>
</evidence>
<sequence>MKYYILKNKLWLFIAVLVRVLGSVIQVFVALVIQQLVDNASNHNMIKFLNWVLFSIVYFSIIGIVNYLSGITQGIYIKKTLINLKDDIFKGILSKNHIAFNKNNTAEYISNLTNDINLVENNYIVTYLMMISDIVVFITTTAVLLSINLWITVALFLTGALMLIVPTTFGKLVAKRQYIVSSSLSSFTTKIKDILEGYEVVKSYNLQNVSIKDFTNENTLLEVSKFKSTYITTISNAVSLLLAISSQILGIALAGYFVINGNLTVGGLLAVVQLGNGIQNPIMCIIQRVTMIRGMHSVNEKLVHIINEIKNTPDSQKIVNEFNNEISLKTVSFSYDKTNTILNNITYSFKKGKKYAIVGKSGCGKTTLLKLLLGYYSNYIGNIYIDGLEIKKLDINSLNRLISIIHQDVYMFDKSIEFNILLNKQFEEYQIKTALNLSGVDKFLDKLPSGIKTIVGEHGKSLSGGQKQRIAIARALIENTPILMLDEGTSALDVQTAFDIENTLLEINDLTVITVTHKLSDILLPKYDEIIVIDNGQIIEKGTFKDLIAQKKYFYQLYKLDHDETCNTNTEYMEIIKMH</sequence>
<dbReference type="Pfam" id="PF00005">
    <property type="entry name" value="ABC_tran"/>
    <property type="match status" value="1"/>
</dbReference>
<evidence type="ECO:0000256" key="6">
    <source>
        <dbReference type="ARBA" id="ARBA00023136"/>
    </source>
</evidence>
<reference evidence="7 8" key="1">
    <citation type="submission" date="2022-04" db="EMBL/GenBank/DDBJ databases">
        <title>Genome sequence of C. roseum typestrain.</title>
        <authorList>
            <person name="Poehlein A."/>
            <person name="Schoch T."/>
            <person name="Duerre P."/>
            <person name="Daniel R."/>
        </authorList>
    </citation>
    <scope>NUCLEOTIDE SEQUENCE [LARGE SCALE GENOMIC DNA]</scope>
    <source>
        <strain evidence="7 8">DSM 7320</strain>
        <plasmid evidence="7 8">p330</plasmid>
    </source>
</reference>
<dbReference type="InterPro" id="IPR039421">
    <property type="entry name" value="Type_1_exporter"/>
</dbReference>
<dbReference type="SMART" id="SM00382">
    <property type="entry name" value="AAA"/>
    <property type="match status" value="1"/>
</dbReference>
<dbReference type="PROSITE" id="PS50893">
    <property type="entry name" value="ABC_TRANSPORTER_2"/>
    <property type="match status" value="1"/>
</dbReference>
<evidence type="ECO:0000313" key="8">
    <source>
        <dbReference type="Proteomes" id="UP000190951"/>
    </source>
</evidence>
<dbReference type="InterPro" id="IPR036640">
    <property type="entry name" value="ABC1_TM_sf"/>
</dbReference>
<dbReference type="AlphaFoldDB" id="A0A1S8LIJ0"/>
<keyword evidence="5" id="KW-1133">Transmembrane helix</keyword>
<evidence type="ECO:0000256" key="5">
    <source>
        <dbReference type="ARBA" id="ARBA00022989"/>
    </source>
</evidence>
<dbReference type="Proteomes" id="UP000190951">
    <property type="component" value="Plasmid p330"/>
</dbReference>
<dbReference type="InterPro" id="IPR011527">
    <property type="entry name" value="ABC1_TM_dom"/>
</dbReference>
<dbReference type="Gene3D" id="1.20.1560.10">
    <property type="entry name" value="ABC transporter type 1, transmembrane domain"/>
    <property type="match status" value="1"/>
</dbReference>
<keyword evidence="6" id="KW-0472">Membrane</keyword>
<keyword evidence="2" id="KW-0812">Transmembrane</keyword>
<keyword evidence="8" id="KW-1185">Reference proteome</keyword>
<evidence type="ECO:0000256" key="1">
    <source>
        <dbReference type="ARBA" id="ARBA00004651"/>
    </source>
</evidence>
<dbReference type="PROSITE" id="PS00211">
    <property type="entry name" value="ABC_TRANSPORTER_1"/>
    <property type="match status" value="1"/>
</dbReference>
<dbReference type="EMBL" id="CP096984">
    <property type="protein sequence ID" value="URZ14015.1"/>
    <property type="molecule type" value="Genomic_DNA"/>
</dbReference>
<dbReference type="Gene3D" id="3.40.50.300">
    <property type="entry name" value="P-loop containing nucleotide triphosphate hydrolases"/>
    <property type="match status" value="1"/>
</dbReference>
<dbReference type="PANTHER" id="PTHR43394:SF1">
    <property type="entry name" value="ATP-BINDING CASSETTE SUB-FAMILY B MEMBER 10, MITOCHONDRIAL"/>
    <property type="match status" value="1"/>
</dbReference>
<dbReference type="InterPro" id="IPR027417">
    <property type="entry name" value="P-loop_NTPase"/>
</dbReference>
<dbReference type="STRING" id="84029.CROST_07200"/>
<keyword evidence="3" id="KW-0547">Nucleotide-binding</keyword>
<dbReference type="CDD" id="cd07346">
    <property type="entry name" value="ABC_6TM_exporters"/>
    <property type="match status" value="1"/>
</dbReference>
<dbReference type="GO" id="GO:0016887">
    <property type="term" value="F:ATP hydrolysis activity"/>
    <property type="evidence" value="ECO:0007669"/>
    <property type="project" value="InterPro"/>
</dbReference>
<dbReference type="GO" id="GO:0005886">
    <property type="term" value="C:plasma membrane"/>
    <property type="evidence" value="ECO:0007669"/>
    <property type="project" value="UniProtKB-SubCell"/>
</dbReference>
<dbReference type="GO" id="GO:0005524">
    <property type="term" value="F:ATP binding"/>
    <property type="evidence" value="ECO:0007669"/>
    <property type="project" value="UniProtKB-KW"/>
</dbReference>
<proteinExistence type="predicted"/>
<comment type="subcellular location">
    <subcellularLocation>
        <location evidence="1">Cell membrane</location>
        <topology evidence="1">Multi-pass membrane protein</topology>
    </subcellularLocation>
</comment>
<evidence type="ECO:0000256" key="4">
    <source>
        <dbReference type="ARBA" id="ARBA00022840"/>
    </source>
</evidence>
<dbReference type="PROSITE" id="PS50929">
    <property type="entry name" value="ABC_TM1F"/>
    <property type="match status" value="1"/>
</dbReference>
<dbReference type="InterPro" id="IPR003439">
    <property type="entry name" value="ABC_transporter-like_ATP-bd"/>
</dbReference>
<keyword evidence="7" id="KW-0614">Plasmid</keyword>
<name>A0A1S8LIJ0_9CLOT</name>
<dbReference type="SUPFAM" id="SSF90123">
    <property type="entry name" value="ABC transporter transmembrane region"/>
    <property type="match status" value="1"/>
</dbReference>
<dbReference type="KEGG" id="crw:CROST_047930"/>
<evidence type="ECO:0000313" key="7">
    <source>
        <dbReference type="EMBL" id="URZ14015.1"/>
    </source>
</evidence>
<evidence type="ECO:0000256" key="3">
    <source>
        <dbReference type="ARBA" id="ARBA00022741"/>
    </source>
</evidence>
<dbReference type="InterPro" id="IPR003593">
    <property type="entry name" value="AAA+_ATPase"/>
</dbReference>
<dbReference type="Pfam" id="PF00664">
    <property type="entry name" value="ABC_membrane"/>
    <property type="match status" value="1"/>
</dbReference>
<geneLocation type="plasmid" evidence="7 8">
    <name>p330</name>
</geneLocation>
<dbReference type="InterPro" id="IPR017871">
    <property type="entry name" value="ABC_transporter-like_CS"/>
</dbReference>
<dbReference type="PANTHER" id="PTHR43394">
    <property type="entry name" value="ATP-DEPENDENT PERMEASE MDL1, MITOCHONDRIAL"/>
    <property type="match status" value="1"/>
</dbReference>
<organism evidence="7 8">
    <name type="scientific">Clostridium felsineum</name>
    <dbReference type="NCBI Taxonomy" id="36839"/>
    <lineage>
        <taxon>Bacteria</taxon>
        <taxon>Bacillati</taxon>
        <taxon>Bacillota</taxon>
        <taxon>Clostridia</taxon>
        <taxon>Eubacteriales</taxon>
        <taxon>Clostridiaceae</taxon>
        <taxon>Clostridium</taxon>
    </lineage>
</organism>
<gene>
    <name evidence="7" type="primary">msbA_2</name>
    <name evidence="7" type="ORF">CROST_047930</name>
</gene>
<dbReference type="RefSeq" id="WP_077835141.1">
    <property type="nucleotide sequence ID" value="NZ_CP096984.1"/>
</dbReference>